<evidence type="ECO:0000313" key="2">
    <source>
        <dbReference type="EMBL" id="RHD77162.1"/>
    </source>
</evidence>
<dbReference type="RefSeq" id="WP_008779079.1">
    <property type="nucleotide sequence ID" value="NZ_AP019729.1"/>
</dbReference>
<dbReference type="EMBL" id="WKLT01000020">
    <property type="protein sequence ID" value="MRY59788.1"/>
    <property type="molecule type" value="Genomic_DNA"/>
</dbReference>
<dbReference type="Proteomes" id="UP000463337">
    <property type="component" value="Unassembled WGS sequence"/>
</dbReference>
<evidence type="ECO:0000313" key="3">
    <source>
        <dbReference type="Proteomes" id="UP000284660"/>
    </source>
</evidence>
<dbReference type="Gene3D" id="2.60.40.2620">
    <property type="entry name" value="Fimbrillin-like"/>
    <property type="match status" value="1"/>
</dbReference>
<protein>
    <submittedName>
        <fullName evidence="1">Fimbrillin family protein</fullName>
    </submittedName>
</protein>
<gene>
    <name evidence="2" type="ORF">DW782_04205</name>
    <name evidence="1" type="ORF">GKD59_18125</name>
</gene>
<dbReference type="CDD" id="cd13120">
    <property type="entry name" value="BF2867_like_N"/>
    <property type="match status" value="1"/>
</dbReference>
<dbReference type="Proteomes" id="UP000284660">
    <property type="component" value="Unassembled WGS sequence"/>
</dbReference>
<proteinExistence type="predicted"/>
<sequence length="326" mass="34760">MKKLMISMLAMAAMVSCTNEIENPDQPQVNQNEPTPIEFGSSILGVQTKAAPGETAEAFDVGEIMGITMYLGEVPTGASLGTPSKDNVSFTVGSDNKLSETATENKTMFWKRGSKHQFYAYYPRIADDTNANYKRTAASGSNAEKITVTVPTTGETTDLLMGKLELTSEYEGTAPSPANIGFKHMLSKIKFVFKKDASYTGEAKLTNISVSLDKGSKVFDMVAQTGDATSASPVTITKASTYTIIENADGDIYTDWSPIVIPEASITNLSLTIDGQTLSTTSFGSLSFKESKMTTLTITLTSSNIELTSSITAWADGGTNGNATVK</sequence>
<dbReference type="EMBL" id="QSJN01000002">
    <property type="protein sequence ID" value="RHD77162.1"/>
    <property type="molecule type" value="Genomic_DNA"/>
</dbReference>
<dbReference type="Pfam" id="PF13149">
    <property type="entry name" value="Mfa_like_1"/>
    <property type="match status" value="1"/>
</dbReference>
<dbReference type="Gene3D" id="2.60.40.2630">
    <property type="match status" value="1"/>
</dbReference>
<reference evidence="1 4" key="2">
    <citation type="journal article" date="2019" name="Nat. Med.">
        <title>A library of human gut bacterial isolates paired with longitudinal multiomics data enables mechanistic microbiome research.</title>
        <authorList>
            <person name="Poyet M."/>
            <person name="Groussin M."/>
            <person name="Gibbons S.M."/>
            <person name="Avila-Pacheco J."/>
            <person name="Jiang X."/>
            <person name="Kearney S.M."/>
            <person name="Perrotta A.R."/>
            <person name="Berdy B."/>
            <person name="Zhao S."/>
            <person name="Lieberman T.D."/>
            <person name="Swanson P.K."/>
            <person name="Smith M."/>
            <person name="Roesemann S."/>
            <person name="Alexander J.E."/>
            <person name="Rich S.A."/>
            <person name="Livny J."/>
            <person name="Vlamakis H."/>
            <person name="Clish C."/>
            <person name="Bullock K."/>
            <person name="Deik A."/>
            <person name="Scott J."/>
            <person name="Pierce K.A."/>
            <person name="Xavier R.J."/>
            <person name="Alm E.J."/>
        </authorList>
    </citation>
    <scope>NUCLEOTIDE SEQUENCE [LARGE SCALE GENOMIC DNA]</scope>
    <source>
        <strain evidence="1 4">BIOML-A41</strain>
    </source>
</reference>
<dbReference type="PROSITE" id="PS51257">
    <property type="entry name" value="PROKAR_LIPOPROTEIN"/>
    <property type="match status" value="1"/>
</dbReference>
<name>A0A3R5WC61_PARDI</name>
<organism evidence="1 4">
    <name type="scientific">Parabacteroides distasonis</name>
    <dbReference type="NCBI Taxonomy" id="823"/>
    <lineage>
        <taxon>Bacteria</taxon>
        <taxon>Pseudomonadati</taxon>
        <taxon>Bacteroidota</taxon>
        <taxon>Bacteroidia</taxon>
        <taxon>Bacteroidales</taxon>
        <taxon>Tannerellaceae</taxon>
        <taxon>Parabacteroides</taxon>
    </lineage>
</organism>
<evidence type="ECO:0000313" key="4">
    <source>
        <dbReference type="Proteomes" id="UP000463337"/>
    </source>
</evidence>
<comment type="caution">
    <text evidence="1">The sequence shown here is derived from an EMBL/GenBank/DDBJ whole genome shotgun (WGS) entry which is preliminary data.</text>
</comment>
<dbReference type="AlphaFoldDB" id="A0A3R5WC61"/>
<dbReference type="InterPro" id="IPR042278">
    <property type="entry name" value="Mfa-like_1_N"/>
</dbReference>
<accession>A0A3R5WC61</accession>
<dbReference type="InterPro" id="IPR025049">
    <property type="entry name" value="Mfa-like_1"/>
</dbReference>
<reference evidence="2 3" key="1">
    <citation type="submission" date="2018-08" db="EMBL/GenBank/DDBJ databases">
        <title>A genome reference for cultivated species of the human gut microbiota.</title>
        <authorList>
            <person name="Zou Y."/>
            <person name="Xue W."/>
            <person name="Luo G."/>
        </authorList>
    </citation>
    <scope>NUCLEOTIDE SEQUENCE [LARGE SCALE GENOMIC DNA]</scope>
    <source>
        <strain evidence="2 3">AM30-4</strain>
    </source>
</reference>
<evidence type="ECO:0000313" key="1">
    <source>
        <dbReference type="EMBL" id="MRY59788.1"/>
    </source>
</evidence>